<dbReference type="PROSITE" id="PS51986">
    <property type="entry name" value="GS_BETA_GRASP"/>
    <property type="match status" value="1"/>
</dbReference>
<dbReference type="SUPFAM" id="SSF54368">
    <property type="entry name" value="Glutamine synthetase, N-terminal domain"/>
    <property type="match status" value="1"/>
</dbReference>
<dbReference type="PANTHER" id="PTHR43785:SF12">
    <property type="entry name" value="TYPE-1 GLUTAMINE SYNTHETASE 2"/>
    <property type="match status" value="1"/>
</dbReference>
<protein>
    <submittedName>
        <fullName evidence="9">Glutamine synthetase</fullName>
    </submittedName>
</protein>
<dbReference type="InterPro" id="IPR014746">
    <property type="entry name" value="Gln_synth/guanido_kin_cat_dom"/>
</dbReference>
<dbReference type="InterPro" id="IPR008147">
    <property type="entry name" value="Gln_synt_N"/>
</dbReference>
<comment type="similarity">
    <text evidence="1 5 6">Belongs to the glutamine synthetase family.</text>
</comment>
<dbReference type="Gene3D" id="3.10.20.70">
    <property type="entry name" value="Glutamine synthetase, N-terminal domain"/>
    <property type="match status" value="1"/>
</dbReference>
<dbReference type="GO" id="GO:0005524">
    <property type="term" value="F:ATP binding"/>
    <property type="evidence" value="ECO:0007669"/>
    <property type="project" value="UniProtKB-KW"/>
</dbReference>
<comment type="caution">
    <text evidence="9">The sequence shown here is derived from an EMBL/GenBank/DDBJ whole genome shotgun (WGS) entry which is preliminary data.</text>
</comment>
<evidence type="ECO:0000256" key="5">
    <source>
        <dbReference type="PROSITE-ProRule" id="PRU01330"/>
    </source>
</evidence>
<evidence type="ECO:0000256" key="6">
    <source>
        <dbReference type="RuleBase" id="RU000384"/>
    </source>
</evidence>
<evidence type="ECO:0000259" key="7">
    <source>
        <dbReference type="PROSITE" id="PS51986"/>
    </source>
</evidence>
<feature type="domain" description="GS catalytic" evidence="8">
    <location>
        <begin position="106"/>
        <end position="397"/>
    </location>
</feature>
<dbReference type="InterPro" id="IPR036651">
    <property type="entry name" value="Gln_synt_N_sf"/>
</dbReference>
<dbReference type="Pfam" id="PF03951">
    <property type="entry name" value="Gln-synt_N"/>
    <property type="match status" value="1"/>
</dbReference>
<dbReference type="SUPFAM" id="SSF55931">
    <property type="entry name" value="Glutamine synthetase/guanido kinase"/>
    <property type="match status" value="1"/>
</dbReference>
<dbReference type="Pfam" id="PF00120">
    <property type="entry name" value="Gln-synt_C"/>
    <property type="match status" value="1"/>
</dbReference>
<reference evidence="9" key="1">
    <citation type="submission" date="2020-08" db="EMBL/GenBank/DDBJ databases">
        <title>Genome public.</title>
        <authorList>
            <person name="Liu C."/>
            <person name="Sun Q."/>
        </authorList>
    </citation>
    <scope>NUCLEOTIDE SEQUENCE</scope>
    <source>
        <strain evidence="9">BX12</strain>
    </source>
</reference>
<dbReference type="InterPro" id="IPR008146">
    <property type="entry name" value="Gln_synth_cat_dom"/>
</dbReference>
<dbReference type="PROSITE" id="PS51987">
    <property type="entry name" value="GS_CATALYTIC"/>
    <property type="match status" value="1"/>
</dbReference>
<evidence type="ECO:0000259" key="8">
    <source>
        <dbReference type="PROSITE" id="PS51987"/>
    </source>
</evidence>
<dbReference type="Proteomes" id="UP000602647">
    <property type="component" value="Unassembled WGS sequence"/>
</dbReference>
<gene>
    <name evidence="9" type="ORF">H9L42_13320</name>
</gene>
<keyword evidence="4" id="KW-0067">ATP-binding</keyword>
<keyword evidence="10" id="KW-1185">Reference proteome</keyword>
<dbReference type="GO" id="GO:0006542">
    <property type="term" value="P:glutamine biosynthetic process"/>
    <property type="evidence" value="ECO:0007669"/>
    <property type="project" value="InterPro"/>
</dbReference>
<evidence type="ECO:0000313" key="10">
    <source>
        <dbReference type="Proteomes" id="UP000602647"/>
    </source>
</evidence>
<dbReference type="GO" id="GO:0004356">
    <property type="term" value="F:glutamine synthetase activity"/>
    <property type="evidence" value="ECO:0007669"/>
    <property type="project" value="InterPro"/>
</dbReference>
<dbReference type="RefSeq" id="WP_187303900.1">
    <property type="nucleotide sequence ID" value="NZ_JACRYT010000019.1"/>
</dbReference>
<dbReference type="AlphaFoldDB" id="A0A923SSW5"/>
<feature type="domain" description="GS beta-grasp" evidence="7">
    <location>
        <begin position="14"/>
        <end position="99"/>
    </location>
</feature>
<sequence>MYRREEVLSYCQEEDVSFIRLVFCDLAGRQKNISILPSELERAFEYGISFDASAIDGFTDEVKSDLFLIPDPSTLSVVPWRSVQDRVIMMFCNIYHPDGTPFCRDSRMLLKKAVEFAKERGVSCSFGSEFEFYLFETDENGYPTRTPLDRAGYMDSTPEDRGENVRRNICLTLSEMGIQPESSHHEEGPGQNEIDFRYGDTLTAADNAVIFKSVAQNIAMQDGLYADFSPKPLARESGNGLHINVSVKSSQEKNVQDPFIEGVLRSMREITAYLNTMPQSYLRLGEKKAPRYITWSSENRSQLIRIPAAKGEYRRFELRSPDPMTNPYLAYALILYAGMEGVQNNYRLRKPLDENLFKAAPAVTSQLDVLPATLEEARLCAAQSELIKRYMPEILIG</sequence>
<proteinExistence type="inferred from homology"/>
<keyword evidence="2" id="KW-0436">Ligase</keyword>
<evidence type="ECO:0000313" key="9">
    <source>
        <dbReference type="EMBL" id="MBC6680804.1"/>
    </source>
</evidence>
<dbReference type="Gene3D" id="3.30.590.10">
    <property type="entry name" value="Glutamine synthetase/guanido kinase, catalytic domain"/>
    <property type="match status" value="1"/>
</dbReference>
<accession>A0A923SSW5</accession>
<evidence type="ECO:0000256" key="2">
    <source>
        <dbReference type="ARBA" id="ARBA00022598"/>
    </source>
</evidence>
<evidence type="ECO:0000256" key="1">
    <source>
        <dbReference type="ARBA" id="ARBA00009897"/>
    </source>
</evidence>
<organism evidence="9 10">
    <name type="scientific">Zhenpiania hominis</name>
    <dbReference type="NCBI Taxonomy" id="2763644"/>
    <lineage>
        <taxon>Bacteria</taxon>
        <taxon>Bacillati</taxon>
        <taxon>Bacillota</taxon>
        <taxon>Clostridia</taxon>
        <taxon>Peptostreptococcales</taxon>
        <taxon>Anaerovoracaceae</taxon>
        <taxon>Zhenpiania</taxon>
    </lineage>
</organism>
<dbReference type="EMBL" id="JACRYT010000019">
    <property type="protein sequence ID" value="MBC6680804.1"/>
    <property type="molecule type" value="Genomic_DNA"/>
</dbReference>
<dbReference type="PANTHER" id="PTHR43785">
    <property type="entry name" value="GAMMA-GLUTAMYLPUTRESCINE SYNTHETASE"/>
    <property type="match status" value="1"/>
</dbReference>
<keyword evidence="3" id="KW-0547">Nucleotide-binding</keyword>
<dbReference type="SMART" id="SM01230">
    <property type="entry name" value="Gln-synt_C"/>
    <property type="match status" value="1"/>
</dbReference>
<evidence type="ECO:0000256" key="4">
    <source>
        <dbReference type="ARBA" id="ARBA00022840"/>
    </source>
</evidence>
<name>A0A923SSW5_9FIRM</name>
<evidence type="ECO:0000256" key="3">
    <source>
        <dbReference type="ARBA" id="ARBA00022741"/>
    </source>
</evidence>